<dbReference type="Gene3D" id="1.10.260.40">
    <property type="entry name" value="lambda repressor-like DNA-binding domains"/>
    <property type="match status" value="1"/>
</dbReference>
<dbReference type="CDD" id="cd00093">
    <property type="entry name" value="HTH_XRE"/>
    <property type="match status" value="1"/>
</dbReference>
<organism evidence="2 3">
    <name type="scientific">Gracilibacillus dipsosauri</name>
    <dbReference type="NCBI Taxonomy" id="178340"/>
    <lineage>
        <taxon>Bacteria</taxon>
        <taxon>Bacillati</taxon>
        <taxon>Bacillota</taxon>
        <taxon>Bacilli</taxon>
        <taxon>Bacillales</taxon>
        <taxon>Bacillaceae</taxon>
        <taxon>Gracilibacillus</taxon>
    </lineage>
</organism>
<reference evidence="2 3" key="1">
    <citation type="submission" date="2018-05" db="EMBL/GenBank/DDBJ databases">
        <title>Genomic analysis of Gracilibacillus dipsosauri DD1 reveals novel features of a salt-tolerant amylase.</title>
        <authorList>
            <person name="Deutch C.E."/>
            <person name="Yang S."/>
        </authorList>
    </citation>
    <scope>NUCLEOTIDE SEQUENCE [LARGE SCALE GENOMIC DNA]</scope>
    <source>
        <strain evidence="2 3">DD1</strain>
    </source>
</reference>
<dbReference type="Pfam" id="PF13443">
    <property type="entry name" value="HTH_26"/>
    <property type="match status" value="1"/>
</dbReference>
<keyword evidence="3" id="KW-1185">Reference proteome</keyword>
<dbReference type="PROSITE" id="PS50943">
    <property type="entry name" value="HTH_CROC1"/>
    <property type="match status" value="1"/>
</dbReference>
<dbReference type="GO" id="GO:0003677">
    <property type="term" value="F:DNA binding"/>
    <property type="evidence" value="ECO:0007669"/>
    <property type="project" value="InterPro"/>
</dbReference>
<comment type="caution">
    <text evidence="2">The sequence shown here is derived from an EMBL/GenBank/DDBJ whole genome shotgun (WGS) entry which is preliminary data.</text>
</comment>
<gene>
    <name evidence="2" type="ORF">DLJ74_19220</name>
</gene>
<dbReference type="InterPro" id="IPR010982">
    <property type="entry name" value="Lambda_DNA-bd_dom_sf"/>
</dbReference>
<protein>
    <submittedName>
        <fullName evidence="2">XRE family transcriptional regulator</fullName>
    </submittedName>
</protein>
<dbReference type="EMBL" id="QGTD01000021">
    <property type="protein sequence ID" value="PWU66556.1"/>
    <property type="molecule type" value="Genomic_DNA"/>
</dbReference>
<dbReference type="SMART" id="SM00530">
    <property type="entry name" value="HTH_XRE"/>
    <property type="match status" value="1"/>
</dbReference>
<sequence>MVVRNNLRIIMAAKKKNIQDVSDATGLTRRTVSKLYHEISTQIRFDVLEKLCIYLECDISDLLYIEEEDS</sequence>
<dbReference type="RefSeq" id="WP_109985691.1">
    <property type="nucleotide sequence ID" value="NZ_QGTD01000021.1"/>
</dbReference>
<evidence type="ECO:0000313" key="2">
    <source>
        <dbReference type="EMBL" id="PWU66556.1"/>
    </source>
</evidence>
<accession>A0A317KTA6</accession>
<evidence type="ECO:0000259" key="1">
    <source>
        <dbReference type="PROSITE" id="PS50943"/>
    </source>
</evidence>
<evidence type="ECO:0000313" key="3">
    <source>
        <dbReference type="Proteomes" id="UP000245624"/>
    </source>
</evidence>
<feature type="domain" description="HTH cro/C1-type" evidence="1">
    <location>
        <begin position="7"/>
        <end position="62"/>
    </location>
</feature>
<dbReference type="PANTHER" id="PTHR37301:SF1">
    <property type="entry name" value="DNA-BINDING PROTEIN"/>
    <property type="match status" value="1"/>
</dbReference>
<dbReference type="AlphaFoldDB" id="A0A317KTA6"/>
<dbReference type="OrthoDB" id="9804186at2"/>
<proteinExistence type="predicted"/>
<dbReference type="SUPFAM" id="SSF47413">
    <property type="entry name" value="lambda repressor-like DNA-binding domains"/>
    <property type="match status" value="1"/>
</dbReference>
<dbReference type="PANTHER" id="PTHR37301">
    <property type="entry name" value="DNA-BINDING PROTEIN-RELATED"/>
    <property type="match status" value="1"/>
</dbReference>
<dbReference type="Proteomes" id="UP000245624">
    <property type="component" value="Unassembled WGS sequence"/>
</dbReference>
<dbReference type="InterPro" id="IPR001387">
    <property type="entry name" value="Cro/C1-type_HTH"/>
</dbReference>
<name>A0A317KTA6_9BACI</name>